<evidence type="ECO:0000313" key="3">
    <source>
        <dbReference type="Proteomes" id="UP000821866"/>
    </source>
</evidence>
<gene>
    <name evidence="2" type="ORF">HPB51_027272</name>
</gene>
<feature type="compositionally biased region" description="Low complexity" evidence="1">
    <location>
        <begin position="182"/>
        <end position="235"/>
    </location>
</feature>
<dbReference type="VEuPathDB" id="VectorBase:LOC119184968"/>
<proteinExistence type="predicted"/>
<organism evidence="2 3">
    <name type="scientific">Rhipicephalus microplus</name>
    <name type="common">Cattle tick</name>
    <name type="synonym">Boophilus microplus</name>
    <dbReference type="NCBI Taxonomy" id="6941"/>
    <lineage>
        <taxon>Eukaryota</taxon>
        <taxon>Metazoa</taxon>
        <taxon>Ecdysozoa</taxon>
        <taxon>Arthropoda</taxon>
        <taxon>Chelicerata</taxon>
        <taxon>Arachnida</taxon>
        <taxon>Acari</taxon>
        <taxon>Parasitiformes</taxon>
        <taxon>Ixodida</taxon>
        <taxon>Ixodoidea</taxon>
        <taxon>Ixodidae</taxon>
        <taxon>Rhipicephalinae</taxon>
        <taxon>Rhipicephalus</taxon>
        <taxon>Boophilus</taxon>
    </lineage>
</organism>
<name>A0A9J6D0M7_RHIMP</name>
<accession>A0A9J6D0M7</accession>
<evidence type="ECO:0000313" key="2">
    <source>
        <dbReference type="EMBL" id="KAH7964484.1"/>
    </source>
</evidence>
<dbReference type="Proteomes" id="UP000821866">
    <property type="component" value="Unassembled WGS sequence"/>
</dbReference>
<feature type="compositionally biased region" description="Acidic residues" evidence="1">
    <location>
        <begin position="129"/>
        <end position="144"/>
    </location>
</feature>
<sequence length="358" mass="38330">MPHYGLPFFVQTGHWYELNQRPHGEVSILVMAARGLRSSSNIILAIVVLLALSTVHRGEARTAHVASHVVHEPLLAARQAGAPSLAAADLLAPTTTELTEEYDDDDDGGTAVAAGVNARPGSIGGAAEDANEDADESPVEEEEASSTTTTASSTHEPSAAPTRPSLSNAYPPVRVSTPKVETAPLASTSPSTTRSTTTTTPTTSTTTTTTRRPMTTPTTTTTTRRATTVAAVVPSAPAPARPRRPPTTYSVPTESRSDDSACPRREDIHPCQCIELPSKIPGDVETVATCKNIRNHQVLSDALKGFQHHRINFFVLDSCKLPPFPNGLFHNVDVEWMEVLNSTVQFQKNFFTCSKDCL</sequence>
<comment type="caution">
    <text evidence="2">The sequence shown here is derived from an EMBL/GenBank/DDBJ whole genome shotgun (WGS) entry which is preliminary data.</text>
</comment>
<reference evidence="2" key="2">
    <citation type="submission" date="2021-09" db="EMBL/GenBank/DDBJ databases">
        <authorList>
            <person name="Jia N."/>
            <person name="Wang J."/>
            <person name="Shi W."/>
            <person name="Du L."/>
            <person name="Sun Y."/>
            <person name="Zhan W."/>
            <person name="Jiang J."/>
            <person name="Wang Q."/>
            <person name="Zhang B."/>
            <person name="Ji P."/>
            <person name="Sakyi L.B."/>
            <person name="Cui X."/>
            <person name="Yuan T."/>
            <person name="Jiang B."/>
            <person name="Yang W."/>
            <person name="Lam T.T.-Y."/>
            <person name="Chang Q."/>
            <person name="Ding S."/>
            <person name="Wang X."/>
            <person name="Zhu J."/>
            <person name="Ruan X."/>
            <person name="Zhao L."/>
            <person name="Wei J."/>
            <person name="Que T."/>
            <person name="Du C."/>
            <person name="Cheng J."/>
            <person name="Dai P."/>
            <person name="Han X."/>
            <person name="Huang E."/>
            <person name="Gao Y."/>
            <person name="Liu J."/>
            <person name="Shao H."/>
            <person name="Ye R."/>
            <person name="Li L."/>
            <person name="Wei W."/>
            <person name="Wang X."/>
            <person name="Wang C."/>
            <person name="Huo Q."/>
            <person name="Li W."/>
            <person name="Guo W."/>
            <person name="Chen H."/>
            <person name="Chen S."/>
            <person name="Zhou L."/>
            <person name="Zhou L."/>
            <person name="Ni X."/>
            <person name="Tian J."/>
            <person name="Zhou Y."/>
            <person name="Sheng Y."/>
            <person name="Liu T."/>
            <person name="Pan Y."/>
            <person name="Xia L."/>
            <person name="Li J."/>
            <person name="Zhao F."/>
            <person name="Cao W."/>
        </authorList>
    </citation>
    <scope>NUCLEOTIDE SEQUENCE</scope>
    <source>
        <strain evidence="2">Rmic-2018</strain>
        <tissue evidence="2">Larvae</tissue>
    </source>
</reference>
<evidence type="ECO:0000256" key="1">
    <source>
        <dbReference type="SAM" id="MobiDB-lite"/>
    </source>
</evidence>
<dbReference type="AlphaFoldDB" id="A0A9J6D0M7"/>
<protein>
    <submittedName>
        <fullName evidence="2">Uncharacterized protein</fullName>
    </submittedName>
</protein>
<keyword evidence="3" id="KW-1185">Reference proteome</keyword>
<reference evidence="2" key="1">
    <citation type="journal article" date="2020" name="Cell">
        <title>Large-Scale Comparative Analyses of Tick Genomes Elucidate Their Genetic Diversity and Vector Capacities.</title>
        <authorList>
            <consortium name="Tick Genome and Microbiome Consortium (TIGMIC)"/>
            <person name="Jia N."/>
            <person name="Wang J."/>
            <person name="Shi W."/>
            <person name="Du L."/>
            <person name="Sun Y."/>
            <person name="Zhan W."/>
            <person name="Jiang J.F."/>
            <person name="Wang Q."/>
            <person name="Zhang B."/>
            <person name="Ji P."/>
            <person name="Bell-Sakyi L."/>
            <person name="Cui X.M."/>
            <person name="Yuan T.T."/>
            <person name="Jiang B.G."/>
            <person name="Yang W.F."/>
            <person name="Lam T.T."/>
            <person name="Chang Q.C."/>
            <person name="Ding S.J."/>
            <person name="Wang X.J."/>
            <person name="Zhu J.G."/>
            <person name="Ruan X.D."/>
            <person name="Zhao L."/>
            <person name="Wei J.T."/>
            <person name="Ye R.Z."/>
            <person name="Que T.C."/>
            <person name="Du C.H."/>
            <person name="Zhou Y.H."/>
            <person name="Cheng J.X."/>
            <person name="Dai P.F."/>
            <person name="Guo W.B."/>
            <person name="Han X.H."/>
            <person name="Huang E.J."/>
            <person name="Li L.F."/>
            <person name="Wei W."/>
            <person name="Gao Y.C."/>
            <person name="Liu J.Z."/>
            <person name="Shao H.Z."/>
            <person name="Wang X."/>
            <person name="Wang C.C."/>
            <person name="Yang T.C."/>
            <person name="Huo Q.B."/>
            <person name="Li W."/>
            <person name="Chen H.Y."/>
            <person name="Chen S.E."/>
            <person name="Zhou L.G."/>
            <person name="Ni X.B."/>
            <person name="Tian J.H."/>
            <person name="Sheng Y."/>
            <person name="Liu T."/>
            <person name="Pan Y.S."/>
            <person name="Xia L.Y."/>
            <person name="Li J."/>
            <person name="Zhao F."/>
            <person name="Cao W.C."/>
        </authorList>
    </citation>
    <scope>NUCLEOTIDE SEQUENCE</scope>
    <source>
        <strain evidence="2">Rmic-2018</strain>
    </source>
</reference>
<feature type="region of interest" description="Disordered" evidence="1">
    <location>
        <begin position="100"/>
        <end position="263"/>
    </location>
</feature>
<dbReference type="EMBL" id="JABSTU010003907">
    <property type="protein sequence ID" value="KAH7964484.1"/>
    <property type="molecule type" value="Genomic_DNA"/>
</dbReference>
<feature type="compositionally biased region" description="Low complexity" evidence="1">
    <location>
        <begin position="145"/>
        <end position="162"/>
    </location>
</feature>